<evidence type="ECO:0000256" key="1">
    <source>
        <dbReference type="SAM" id="MobiDB-lite"/>
    </source>
</evidence>
<feature type="region of interest" description="Disordered" evidence="1">
    <location>
        <begin position="301"/>
        <end position="321"/>
    </location>
</feature>
<dbReference type="Proteomes" id="UP000023152">
    <property type="component" value="Unassembled WGS sequence"/>
</dbReference>
<dbReference type="EMBL" id="ASPP01014349">
    <property type="protein sequence ID" value="ETO18832.1"/>
    <property type="molecule type" value="Genomic_DNA"/>
</dbReference>
<gene>
    <name evidence="2" type="ORF">RFI_18416</name>
</gene>
<name>X6N0I3_RETFI</name>
<keyword evidence="3" id="KW-1185">Reference proteome</keyword>
<accession>X6N0I3</accession>
<evidence type="ECO:0000313" key="3">
    <source>
        <dbReference type="Proteomes" id="UP000023152"/>
    </source>
</evidence>
<reference evidence="2 3" key="1">
    <citation type="journal article" date="2013" name="Curr. Biol.">
        <title>The Genome of the Foraminiferan Reticulomyxa filosa.</title>
        <authorList>
            <person name="Glockner G."/>
            <person name="Hulsmann N."/>
            <person name="Schleicher M."/>
            <person name="Noegel A.A."/>
            <person name="Eichinger L."/>
            <person name="Gallinger C."/>
            <person name="Pawlowski J."/>
            <person name="Sierra R."/>
            <person name="Euteneuer U."/>
            <person name="Pillet L."/>
            <person name="Moustafa A."/>
            <person name="Platzer M."/>
            <person name="Groth M."/>
            <person name="Szafranski K."/>
            <person name="Schliwa M."/>
        </authorList>
    </citation>
    <scope>NUCLEOTIDE SEQUENCE [LARGE SCALE GENOMIC DNA]</scope>
</reference>
<organism evidence="2 3">
    <name type="scientific">Reticulomyxa filosa</name>
    <dbReference type="NCBI Taxonomy" id="46433"/>
    <lineage>
        <taxon>Eukaryota</taxon>
        <taxon>Sar</taxon>
        <taxon>Rhizaria</taxon>
        <taxon>Retaria</taxon>
        <taxon>Foraminifera</taxon>
        <taxon>Monothalamids</taxon>
        <taxon>Reticulomyxidae</taxon>
        <taxon>Reticulomyxa</taxon>
    </lineage>
</organism>
<protein>
    <submittedName>
        <fullName evidence="2">Thioredoxin family protein</fullName>
    </submittedName>
</protein>
<proteinExistence type="predicted"/>
<feature type="compositionally biased region" description="Acidic residues" evidence="1">
    <location>
        <begin position="409"/>
        <end position="430"/>
    </location>
</feature>
<dbReference type="AlphaFoldDB" id="X6N0I3"/>
<feature type="region of interest" description="Disordered" evidence="1">
    <location>
        <begin position="400"/>
        <end position="461"/>
    </location>
</feature>
<feature type="non-terminal residue" evidence="2">
    <location>
        <position position="1"/>
    </location>
</feature>
<feature type="compositionally biased region" description="Polar residues" evidence="1">
    <location>
        <begin position="312"/>
        <end position="321"/>
    </location>
</feature>
<evidence type="ECO:0000313" key="2">
    <source>
        <dbReference type="EMBL" id="ETO18832.1"/>
    </source>
</evidence>
<sequence>GGFCRTSTNTNMCICTNSEESLIHAYGLMSKCWLKLMQNVISFFPHIIGLRPYLYMPTNWLYASCIQSNVNENANWISILAGLVLTNNNDNDNNDSEYRSVRPSDKHKASFWFKFRNDSEFLRVLLNTFASETKLVHTCLLMEPLGKWCSKVPDSIFHSAEPEAVQFVFSFATFLLDNFDDFQKRIIPPGEPEKTHMNPFTAKELRELDWRDRVMIQTDKHWLDYPTLERQLHGHTYLSGLLRDMLVFLTTSTRKSRKSALDNQKADHIFSILVNSIQLVSRFGEQARYFKALQSLSPGMNATPVHERKEGGTNTWRQTNEQDSQMDVFDRIVENLLTGCMFLLRWILEHFPKRKSNVRPEQPKTIALTPPKKQLNFLMNRLQINTKLFIQDIYSIFSKPTKTRNDKDKDEDEDENEDEDEDEDENEENAEEKKEEKEEKEKHVPLPTTNKSKKKVTRTGR</sequence>
<comment type="caution">
    <text evidence="2">The sequence shown here is derived from an EMBL/GenBank/DDBJ whole genome shotgun (WGS) entry which is preliminary data.</text>
</comment>
<feature type="compositionally biased region" description="Basic residues" evidence="1">
    <location>
        <begin position="451"/>
        <end position="461"/>
    </location>
</feature>
<feature type="compositionally biased region" description="Basic and acidic residues" evidence="1">
    <location>
        <begin position="431"/>
        <end position="444"/>
    </location>
</feature>